<dbReference type="AlphaFoldDB" id="A0A367S0R1"/>
<proteinExistence type="predicted"/>
<evidence type="ECO:0000313" key="1">
    <source>
        <dbReference type="EMBL" id="RCJ42456.1"/>
    </source>
</evidence>
<comment type="caution">
    <text evidence="1">The sequence shown here is derived from an EMBL/GenBank/DDBJ whole genome shotgun (WGS) entry which is preliminary data.</text>
</comment>
<gene>
    <name evidence="1" type="ORF">A6770_34690</name>
</gene>
<sequence>MEIKPLFEVQDQLGQSLIQFDEARTEFQTSQVVANRAIDQFKVFELRYVRGNSDTSSKGRKLKLDGQPNRSITALIINVQKAPEKPSFLTYLYSNHRPCSYT</sequence>
<dbReference type="EMBL" id="LXQD01000005">
    <property type="protein sequence ID" value="RCJ42456.1"/>
    <property type="molecule type" value="Genomic_DNA"/>
</dbReference>
<name>A0A367S0R1_9NOSO</name>
<evidence type="ECO:0000313" key="2">
    <source>
        <dbReference type="Proteomes" id="UP000252107"/>
    </source>
</evidence>
<keyword evidence="2" id="KW-1185">Reference proteome</keyword>
<dbReference type="Proteomes" id="UP000252107">
    <property type="component" value="Unassembled WGS sequence"/>
</dbReference>
<reference evidence="1" key="1">
    <citation type="submission" date="2016-04" db="EMBL/GenBank/DDBJ databases">
        <authorList>
            <person name="Tabuchi Yagui T.R."/>
        </authorList>
    </citation>
    <scope>NUCLEOTIDE SEQUENCE [LARGE SCALE GENOMIC DNA]</scope>
    <source>
        <strain evidence="1">NIES-26</strain>
    </source>
</reference>
<organism evidence="1 2">
    <name type="scientific">Nostoc minutum NIES-26</name>
    <dbReference type="NCBI Taxonomy" id="1844469"/>
    <lineage>
        <taxon>Bacteria</taxon>
        <taxon>Bacillati</taxon>
        <taxon>Cyanobacteriota</taxon>
        <taxon>Cyanophyceae</taxon>
        <taxon>Nostocales</taxon>
        <taxon>Nostocaceae</taxon>
        <taxon>Nostoc</taxon>
    </lineage>
</organism>
<protein>
    <submittedName>
        <fullName evidence="1">Uncharacterized protein</fullName>
    </submittedName>
</protein>
<accession>A0A367S0R1</accession>